<keyword evidence="5" id="KW-0560">Oxidoreductase</keyword>
<comment type="caution">
    <text evidence="10">The sequence shown here is derived from an EMBL/GenBank/DDBJ whole genome shotgun (WGS) entry which is preliminary data.</text>
</comment>
<dbReference type="OrthoDB" id="3934656at2759"/>
<dbReference type="EMBL" id="JAPQKS010000003">
    <property type="protein sequence ID" value="KAJ5238398.1"/>
    <property type="molecule type" value="Genomic_DNA"/>
</dbReference>
<evidence type="ECO:0000256" key="1">
    <source>
        <dbReference type="ARBA" id="ARBA00001971"/>
    </source>
</evidence>
<dbReference type="GO" id="GO:0004497">
    <property type="term" value="F:monooxygenase activity"/>
    <property type="evidence" value="ECO:0007669"/>
    <property type="project" value="UniProtKB-KW"/>
</dbReference>
<dbReference type="InterPro" id="IPR002401">
    <property type="entry name" value="Cyt_P450_E_grp-I"/>
</dbReference>
<name>A0A9W9P5N1_9EURO</name>
<dbReference type="CDD" id="cd11060">
    <property type="entry name" value="CYP57A1-like"/>
    <property type="match status" value="1"/>
</dbReference>
<dbReference type="AlphaFoldDB" id="A0A9W9P5N1"/>
<accession>A0A9W9P5N1</accession>
<sequence length="512" mass="58481">MTLSSTDAGIGLIYPVAFAVFAWYIGSCFISWYRLREFPGPFWASVSYLWIGRLAWGGEHYKVHRELGRQYGHLVRTGPNELVTDDPEVMRRMSAARSPYHKDTWYLGARLNAYHDNMFLILDAHAHDKAKAKIFGAYSGREFPELERGIDFQVNHLMDIIRSRYVQSVDKAGLSRSLDLAPLMSYFTLDVITQAAFGKAFGYLDTESDLYEWFETLRAFFPFASLSVNVPWIRNFFYSPIVLKFFGPKTTDKKGIGRLMWVAQNEVNKRFDSGAKEENDMLGSFIKHGLSREDCESEGLFMVVAGSETTASALRVIMLYVMTTPRVYQKLKRIIADAVRDRTVSSPITYEQAKKIPYLQAVLTEGLRMRPPAPSLFPKSVPKGGDTIHGKFVPEGTAIGMNTPSLMRSYEEFGPDPDVFRPERFMEADGTQRAKMERTVDLLFGYGRWICAGKPVALMELNKVCFELLRAFDFQLENPLKPWDTEAYTIFMEYNFWVKVTDAKLMEHATGT</sequence>
<keyword evidence="9" id="KW-0812">Transmembrane</keyword>
<keyword evidence="3 8" id="KW-0349">Heme</keyword>
<keyword evidence="11" id="KW-1185">Reference proteome</keyword>
<dbReference type="InterPro" id="IPR001128">
    <property type="entry name" value="Cyt_P450"/>
</dbReference>
<evidence type="ECO:0000256" key="7">
    <source>
        <dbReference type="ARBA" id="ARBA00023033"/>
    </source>
</evidence>
<evidence type="ECO:0008006" key="12">
    <source>
        <dbReference type="Google" id="ProtNLM"/>
    </source>
</evidence>
<evidence type="ECO:0000256" key="9">
    <source>
        <dbReference type="SAM" id="Phobius"/>
    </source>
</evidence>
<evidence type="ECO:0000256" key="5">
    <source>
        <dbReference type="ARBA" id="ARBA00023002"/>
    </source>
</evidence>
<dbReference type="GeneID" id="83199617"/>
<feature type="non-terminal residue" evidence="10">
    <location>
        <position position="1"/>
    </location>
</feature>
<dbReference type="GO" id="GO:0005506">
    <property type="term" value="F:iron ion binding"/>
    <property type="evidence" value="ECO:0007669"/>
    <property type="project" value="InterPro"/>
</dbReference>
<evidence type="ECO:0000256" key="3">
    <source>
        <dbReference type="ARBA" id="ARBA00022617"/>
    </source>
</evidence>
<evidence type="ECO:0000256" key="2">
    <source>
        <dbReference type="ARBA" id="ARBA00010617"/>
    </source>
</evidence>
<keyword evidence="9" id="KW-1133">Transmembrane helix</keyword>
<evidence type="ECO:0000313" key="10">
    <source>
        <dbReference type="EMBL" id="KAJ5238398.1"/>
    </source>
</evidence>
<evidence type="ECO:0000313" key="11">
    <source>
        <dbReference type="Proteomes" id="UP001150941"/>
    </source>
</evidence>
<dbReference type="Pfam" id="PF00067">
    <property type="entry name" value="p450"/>
    <property type="match status" value="1"/>
</dbReference>
<organism evidence="10 11">
    <name type="scientific">Penicillium chermesinum</name>
    <dbReference type="NCBI Taxonomy" id="63820"/>
    <lineage>
        <taxon>Eukaryota</taxon>
        <taxon>Fungi</taxon>
        <taxon>Dikarya</taxon>
        <taxon>Ascomycota</taxon>
        <taxon>Pezizomycotina</taxon>
        <taxon>Eurotiomycetes</taxon>
        <taxon>Eurotiomycetidae</taxon>
        <taxon>Eurotiales</taxon>
        <taxon>Aspergillaceae</taxon>
        <taxon>Penicillium</taxon>
    </lineage>
</organism>
<dbReference type="InterPro" id="IPR050121">
    <property type="entry name" value="Cytochrome_P450_monoxygenase"/>
</dbReference>
<dbReference type="PRINTS" id="PR00463">
    <property type="entry name" value="EP450I"/>
</dbReference>
<comment type="similarity">
    <text evidence="2">Belongs to the cytochrome P450 family.</text>
</comment>
<gene>
    <name evidence="10" type="ORF">N7468_003017</name>
</gene>
<dbReference type="InterPro" id="IPR036396">
    <property type="entry name" value="Cyt_P450_sf"/>
</dbReference>
<feature type="transmembrane region" description="Helical" evidence="9">
    <location>
        <begin position="12"/>
        <end position="33"/>
    </location>
</feature>
<dbReference type="GO" id="GO:0043386">
    <property type="term" value="P:mycotoxin biosynthetic process"/>
    <property type="evidence" value="ECO:0007669"/>
    <property type="project" value="UniProtKB-ARBA"/>
</dbReference>
<dbReference type="SUPFAM" id="SSF48264">
    <property type="entry name" value="Cytochrome P450"/>
    <property type="match status" value="1"/>
</dbReference>
<keyword evidence="9" id="KW-0472">Membrane</keyword>
<comment type="cofactor">
    <cofactor evidence="1 8">
        <name>heme</name>
        <dbReference type="ChEBI" id="CHEBI:30413"/>
    </cofactor>
</comment>
<dbReference type="PANTHER" id="PTHR24305:SF77">
    <property type="entry name" value="CYTOCHROME P450 MONOOXYGENASE"/>
    <property type="match status" value="1"/>
</dbReference>
<dbReference type="Gene3D" id="1.10.630.10">
    <property type="entry name" value="Cytochrome P450"/>
    <property type="match status" value="1"/>
</dbReference>
<protein>
    <recommendedName>
        <fullName evidence="12">Pisatin demethylase</fullName>
    </recommendedName>
</protein>
<dbReference type="Proteomes" id="UP001150941">
    <property type="component" value="Unassembled WGS sequence"/>
</dbReference>
<feature type="binding site" description="axial binding residue" evidence="8">
    <location>
        <position position="451"/>
    </location>
    <ligand>
        <name>heme</name>
        <dbReference type="ChEBI" id="CHEBI:30413"/>
    </ligand>
    <ligandPart>
        <name>Fe</name>
        <dbReference type="ChEBI" id="CHEBI:18248"/>
    </ligandPart>
</feature>
<dbReference type="GO" id="GO:0016705">
    <property type="term" value="F:oxidoreductase activity, acting on paired donors, with incorporation or reduction of molecular oxygen"/>
    <property type="evidence" value="ECO:0007669"/>
    <property type="project" value="InterPro"/>
</dbReference>
<dbReference type="PANTHER" id="PTHR24305">
    <property type="entry name" value="CYTOCHROME P450"/>
    <property type="match status" value="1"/>
</dbReference>
<dbReference type="GO" id="GO:0020037">
    <property type="term" value="F:heme binding"/>
    <property type="evidence" value="ECO:0007669"/>
    <property type="project" value="InterPro"/>
</dbReference>
<proteinExistence type="inferred from homology"/>
<dbReference type="RefSeq" id="XP_058331317.1">
    <property type="nucleotide sequence ID" value="XM_058472314.1"/>
</dbReference>
<keyword evidence="7" id="KW-0503">Monooxygenase</keyword>
<reference evidence="10" key="2">
    <citation type="journal article" date="2023" name="IMA Fungus">
        <title>Comparative genomic study of the Penicillium genus elucidates a diverse pangenome and 15 lateral gene transfer events.</title>
        <authorList>
            <person name="Petersen C."/>
            <person name="Sorensen T."/>
            <person name="Nielsen M.R."/>
            <person name="Sondergaard T.E."/>
            <person name="Sorensen J.L."/>
            <person name="Fitzpatrick D.A."/>
            <person name="Frisvad J.C."/>
            <person name="Nielsen K.L."/>
        </authorList>
    </citation>
    <scope>NUCLEOTIDE SEQUENCE</scope>
    <source>
        <strain evidence="10">IBT 19713</strain>
    </source>
</reference>
<evidence type="ECO:0000256" key="6">
    <source>
        <dbReference type="ARBA" id="ARBA00023004"/>
    </source>
</evidence>
<evidence type="ECO:0000256" key="8">
    <source>
        <dbReference type="PIRSR" id="PIRSR602401-1"/>
    </source>
</evidence>
<keyword evidence="6 8" id="KW-0408">Iron</keyword>
<dbReference type="PRINTS" id="PR00385">
    <property type="entry name" value="P450"/>
</dbReference>
<reference evidence="10" key="1">
    <citation type="submission" date="2022-11" db="EMBL/GenBank/DDBJ databases">
        <authorList>
            <person name="Petersen C."/>
        </authorList>
    </citation>
    <scope>NUCLEOTIDE SEQUENCE</scope>
    <source>
        <strain evidence="10">IBT 19713</strain>
    </source>
</reference>
<evidence type="ECO:0000256" key="4">
    <source>
        <dbReference type="ARBA" id="ARBA00022723"/>
    </source>
</evidence>
<keyword evidence="4 8" id="KW-0479">Metal-binding</keyword>